<evidence type="ECO:0000259" key="4">
    <source>
        <dbReference type="SMART" id="SM00861"/>
    </source>
</evidence>
<dbReference type="SMART" id="SM00861">
    <property type="entry name" value="Transket_pyr"/>
    <property type="match status" value="1"/>
</dbReference>
<proteinExistence type="predicted"/>
<accession>A0A0M3QGD4</accession>
<keyword evidence="3" id="KW-0786">Thiamine pyrophosphate</keyword>
<keyword evidence="2" id="KW-0560">Oxidoreductase</keyword>
<dbReference type="Gene3D" id="3.40.50.970">
    <property type="match status" value="1"/>
</dbReference>
<dbReference type="InterPro" id="IPR033248">
    <property type="entry name" value="Transketolase_C"/>
</dbReference>
<sequence length="325" mass="34860">MPSLNLVEAINLALREELARDPDVLLLGEDVGLEGGVFRVTEGLQQAFGAGRIIDTPLAESGIVGVALGLALLGLRPVAEIQFMGFLPPALDQIISHVGRYRHRSRGVYSAPLVIRLPYGGGIHAPEHHSESIEAMLVHTPGIKVVVPSSPADACGLLKSAIRDPDPVLFLEPKRIYRAVREEVAEGMEPIPLGRARQVRSGRDLTVIAWGAMVREAQKAAETLAAEGVETEIIDLRTLSPLDTGAILASVRRTGRCLVVHEAARTAGLGAEISALVMEGALLQLKSPVARITGFDTVMPLPRGEHFYLPDAGRIVRAAREIMSF</sequence>
<evidence type="ECO:0000256" key="1">
    <source>
        <dbReference type="ARBA" id="ARBA00001964"/>
    </source>
</evidence>
<protein>
    <submittedName>
        <fullName evidence="5">Pyruvate/2-oxoglutarate/acetoin dehydrogenase complex, dehydrogenase (E1) component</fullName>
    </submittedName>
</protein>
<dbReference type="FunFam" id="3.40.50.970:FF:000001">
    <property type="entry name" value="Pyruvate dehydrogenase E1 beta subunit"/>
    <property type="match status" value="1"/>
</dbReference>
<dbReference type="OrthoDB" id="9780894at2"/>
<dbReference type="CDD" id="cd07036">
    <property type="entry name" value="TPP_PYR_E1-PDHc-beta_like"/>
    <property type="match status" value="1"/>
</dbReference>
<keyword evidence="5" id="KW-0670">Pyruvate</keyword>
<dbReference type="InterPro" id="IPR009014">
    <property type="entry name" value="Transketo_C/PFOR_II"/>
</dbReference>
<dbReference type="Gene3D" id="3.40.50.920">
    <property type="match status" value="1"/>
</dbReference>
<evidence type="ECO:0000256" key="2">
    <source>
        <dbReference type="ARBA" id="ARBA00023002"/>
    </source>
</evidence>
<dbReference type="Proteomes" id="UP000057158">
    <property type="component" value="Chromosome"/>
</dbReference>
<reference evidence="5 6" key="1">
    <citation type="submission" date="2015-07" db="EMBL/GenBank/DDBJ databases">
        <title>Isolation and Genomic Characterization of a Novel Halophilic Metal-Reducing Deltaproteobacterium from the Deep Subsurface.</title>
        <authorList>
            <person name="Badalamenti J.P."/>
            <person name="Summers Z.M."/>
            <person name="Gralnick J.A."/>
            <person name="Bond D.R."/>
        </authorList>
    </citation>
    <scope>NUCLEOTIDE SEQUENCE [LARGE SCALE GENOMIC DNA]</scope>
    <source>
        <strain evidence="5 6">WTL</strain>
    </source>
</reference>
<dbReference type="SUPFAM" id="SSF52518">
    <property type="entry name" value="Thiamin diphosphate-binding fold (THDP-binding)"/>
    <property type="match status" value="1"/>
</dbReference>
<dbReference type="GO" id="GO:0016491">
    <property type="term" value="F:oxidoreductase activity"/>
    <property type="evidence" value="ECO:0007669"/>
    <property type="project" value="UniProtKB-KW"/>
</dbReference>
<evidence type="ECO:0000313" key="6">
    <source>
        <dbReference type="Proteomes" id="UP000057158"/>
    </source>
</evidence>
<gene>
    <name evidence="5" type="primary">bkdB</name>
    <name evidence="5" type="ORF">DSOUD_2893</name>
</gene>
<keyword evidence="6" id="KW-1185">Reference proteome</keyword>
<dbReference type="InterPro" id="IPR005475">
    <property type="entry name" value="Transketolase-like_Pyr-bd"/>
</dbReference>
<organism evidence="5 6">
    <name type="scientific">Desulfuromonas soudanensis</name>
    <dbReference type="NCBI Taxonomy" id="1603606"/>
    <lineage>
        <taxon>Bacteria</taxon>
        <taxon>Pseudomonadati</taxon>
        <taxon>Thermodesulfobacteriota</taxon>
        <taxon>Desulfuromonadia</taxon>
        <taxon>Desulfuromonadales</taxon>
        <taxon>Desulfuromonadaceae</taxon>
        <taxon>Desulfuromonas</taxon>
    </lineage>
</organism>
<dbReference type="SUPFAM" id="SSF52922">
    <property type="entry name" value="TK C-terminal domain-like"/>
    <property type="match status" value="1"/>
</dbReference>
<dbReference type="KEGG" id="des:DSOUD_2893"/>
<dbReference type="PANTHER" id="PTHR43257:SF2">
    <property type="entry name" value="PYRUVATE DEHYDROGENASE E1 COMPONENT SUBUNIT BETA"/>
    <property type="match status" value="1"/>
</dbReference>
<dbReference type="InterPro" id="IPR029061">
    <property type="entry name" value="THDP-binding"/>
</dbReference>
<comment type="cofactor">
    <cofactor evidence="1">
        <name>thiamine diphosphate</name>
        <dbReference type="ChEBI" id="CHEBI:58937"/>
    </cofactor>
</comment>
<dbReference type="AlphaFoldDB" id="A0A0M3QGD4"/>
<name>A0A0M3QGD4_9BACT</name>
<dbReference type="PANTHER" id="PTHR43257">
    <property type="entry name" value="PYRUVATE DEHYDROGENASE E1 COMPONENT BETA SUBUNIT"/>
    <property type="match status" value="1"/>
</dbReference>
<dbReference type="RefSeq" id="WP_053551621.1">
    <property type="nucleotide sequence ID" value="NZ_CP010802.1"/>
</dbReference>
<dbReference type="FunFam" id="3.40.50.920:FF:000001">
    <property type="entry name" value="Pyruvate dehydrogenase E1 beta subunit"/>
    <property type="match status" value="1"/>
</dbReference>
<dbReference type="Pfam" id="PF02779">
    <property type="entry name" value="Transket_pyr"/>
    <property type="match status" value="1"/>
</dbReference>
<feature type="domain" description="Transketolase-like pyrimidine-binding" evidence="4">
    <location>
        <begin position="4"/>
        <end position="179"/>
    </location>
</feature>
<dbReference type="STRING" id="1603606.DSOUD_2893"/>
<dbReference type="EMBL" id="CP010802">
    <property type="protein sequence ID" value="ALC17623.1"/>
    <property type="molecule type" value="Genomic_DNA"/>
</dbReference>
<dbReference type="Pfam" id="PF02780">
    <property type="entry name" value="Transketolase_C"/>
    <property type="match status" value="1"/>
</dbReference>
<evidence type="ECO:0000313" key="5">
    <source>
        <dbReference type="EMBL" id="ALC17623.1"/>
    </source>
</evidence>
<dbReference type="PATRIC" id="fig|1603606.3.peg.3118"/>
<evidence type="ECO:0000256" key="3">
    <source>
        <dbReference type="ARBA" id="ARBA00023052"/>
    </source>
</evidence>